<dbReference type="PANTHER" id="PTHR12357:SF3">
    <property type="entry name" value="YTH DOMAIN-CONTAINING PROTEIN 1"/>
    <property type="match status" value="1"/>
</dbReference>
<dbReference type="HOGENOM" id="CLU_1138126_0_0_1"/>
<dbReference type="GO" id="GO:0005654">
    <property type="term" value="C:nucleoplasm"/>
    <property type="evidence" value="ECO:0007669"/>
    <property type="project" value="TreeGrafter"/>
</dbReference>
<dbReference type="GeneID" id="25778115"/>
<dbReference type="Gene3D" id="3.10.590.10">
    <property type="entry name" value="ph1033 like domains"/>
    <property type="match status" value="1"/>
</dbReference>
<dbReference type="EMBL" id="ABDG02000027">
    <property type="protein sequence ID" value="EHK40540.1"/>
    <property type="molecule type" value="Genomic_DNA"/>
</dbReference>
<comment type="caution">
    <text evidence="3">The sequence shown here is derived from an EMBL/GenBank/DDBJ whole genome shotgun (WGS) entry which is preliminary data.</text>
</comment>
<gene>
    <name evidence="3" type="ORF">TRIATDRAFT_226343</name>
</gene>
<keyword evidence="4" id="KW-1185">Reference proteome</keyword>
<evidence type="ECO:0000259" key="2">
    <source>
        <dbReference type="PROSITE" id="PS50882"/>
    </source>
</evidence>
<dbReference type="AlphaFoldDB" id="G9P5M8"/>
<sequence>MARGGRSALDTYTRYFKHSCQRDSKRPSLTKSIEARFFLVKSFNSMNVEMAQRDGLWITKAENGPMLSFAFKQCKTVYLIFSINKSKAFQGYARMTTAPDPNIAPAKWMSNISWKASHPFRIEWLNTRRTAFWTLGDLKNAFNDHAPVFVGRDGQEYPEDCGRKILEVLDSSLEETKSGGDSPKAAPASPWATPASPRSHAKSGKTEALSWRREEPSGWRWDETAPAHTCSEVADDMPLIEIEY</sequence>
<feature type="region of interest" description="Disordered" evidence="1">
    <location>
        <begin position="174"/>
        <end position="226"/>
    </location>
</feature>
<dbReference type="STRING" id="452589.G9P5M8"/>
<dbReference type="PANTHER" id="PTHR12357">
    <property type="entry name" value="YTH YT521-B HOMOLOGY DOMAIN-CONTAINING"/>
    <property type="match status" value="1"/>
</dbReference>
<protein>
    <recommendedName>
        <fullName evidence="2">YTH domain-containing protein</fullName>
    </recommendedName>
</protein>
<dbReference type="PROSITE" id="PS50882">
    <property type="entry name" value="YTH"/>
    <property type="match status" value="1"/>
</dbReference>
<dbReference type="OrthoDB" id="6103986at2759"/>
<evidence type="ECO:0000313" key="4">
    <source>
        <dbReference type="Proteomes" id="UP000005426"/>
    </source>
</evidence>
<dbReference type="CDD" id="cd21134">
    <property type="entry name" value="YTH"/>
    <property type="match status" value="1"/>
</dbReference>
<dbReference type="InterPro" id="IPR045168">
    <property type="entry name" value="YTH_prot"/>
</dbReference>
<dbReference type="Proteomes" id="UP000005426">
    <property type="component" value="Unassembled WGS sequence"/>
</dbReference>
<dbReference type="GO" id="GO:1990247">
    <property type="term" value="F:N6-methyladenosine-containing RNA reader activity"/>
    <property type="evidence" value="ECO:0007669"/>
    <property type="project" value="TreeGrafter"/>
</dbReference>
<dbReference type="Pfam" id="PF04146">
    <property type="entry name" value="YTH"/>
    <property type="match status" value="1"/>
</dbReference>
<reference evidence="3 4" key="1">
    <citation type="journal article" date="2011" name="Genome Biol.">
        <title>Comparative genome sequence analysis underscores mycoparasitism as the ancestral life style of Trichoderma.</title>
        <authorList>
            <person name="Kubicek C.P."/>
            <person name="Herrera-Estrella A."/>
            <person name="Seidl-Seiboth V."/>
            <person name="Martinez D.A."/>
            <person name="Druzhinina I.S."/>
            <person name="Thon M."/>
            <person name="Zeilinger S."/>
            <person name="Casas-Flores S."/>
            <person name="Horwitz B.A."/>
            <person name="Mukherjee P.K."/>
            <person name="Mukherjee M."/>
            <person name="Kredics L."/>
            <person name="Alcaraz L.D."/>
            <person name="Aerts A."/>
            <person name="Antal Z."/>
            <person name="Atanasova L."/>
            <person name="Cervantes-Badillo M.G."/>
            <person name="Challacombe J."/>
            <person name="Chertkov O."/>
            <person name="McCluskey K."/>
            <person name="Coulpier F."/>
            <person name="Deshpande N."/>
            <person name="von Doehren H."/>
            <person name="Ebbole D.J."/>
            <person name="Esquivel-Naranjo E.U."/>
            <person name="Fekete E."/>
            <person name="Flipphi M."/>
            <person name="Glaser F."/>
            <person name="Gomez-Rodriguez E.Y."/>
            <person name="Gruber S."/>
            <person name="Han C."/>
            <person name="Henrissat B."/>
            <person name="Hermosa R."/>
            <person name="Hernandez-Onate M."/>
            <person name="Karaffa L."/>
            <person name="Kosti I."/>
            <person name="Le Crom S."/>
            <person name="Lindquist E."/>
            <person name="Lucas S."/>
            <person name="Luebeck M."/>
            <person name="Luebeck P.S."/>
            <person name="Margeot A."/>
            <person name="Metz B."/>
            <person name="Misra M."/>
            <person name="Nevalainen H."/>
            <person name="Omann M."/>
            <person name="Packer N."/>
            <person name="Perrone G."/>
            <person name="Uresti-Rivera E.E."/>
            <person name="Salamov A."/>
            <person name="Schmoll M."/>
            <person name="Seiboth B."/>
            <person name="Shapiro H."/>
            <person name="Sukno S."/>
            <person name="Tamayo-Ramos J.A."/>
            <person name="Tisch D."/>
            <person name="Wiest A."/>
            <person name="Wilkinson H.H."/>
            <person name="Zhang M."/>
            <person name="Coutinho P.M."/>
            <person name="Kenerley C.M."/>
            <person name="Monte E."/>
            <person name="Baker S.E."/>
            <person name="Grigoriev I.V."/>
        </authorList>
    </citation>
    <scope>NUCLEOTIDE SEQUENCE [LARGE SCALE GENOMIC DNA]</scope>
    <source>
        <strain evidence="4">ATCC 20476 / IMI 206040</strain>
    </source>
</reference>
<dbReference type="GO" id="GO:0000381">
    <property type="term" value="P:regulation of alternative mRNA splicing, via spliceosome"/>
    <property type="evidence" value="ECO:0007669"/>
    <property type="project" value="TreeGrafter"/>
</dbReference>
<feature type="compositionally biased region" description="Basic and acidic residues" evidence="1">
    <location>
        <begin position="210"/>
        <end position="225"/>
    </location>
</feature>
<dbReference type="KEGG" id="tatv:25778115"/>
<evidence type="ECO:0000256" key="1">
    <source>
        <dbReference type="SAM" id="MobiDB-lite"/>
    </source>
</evidence>
<dbReference type="GO" id="GO:0003729">
    <property type="term" value="F:mRNA binding"/>
    <property type="evidence" value="ECO:0007669"/>
    <property type="project" value="TreeGrafter"/>
</dbReference>
<feature type="domain" description="YTH" evidence="2">
    <location>
        <begin position="35"/>
        <end position="169"/>
    </location>
</feature>
<accession>G9P5M8</accession>
<proteinExistence type="predicted"/>
<name>G9P5M8_HYPAI</name>
<dbReference type="GO" id="GO:0000398">
    <property type="term" value="P:mRNA splicing, via spliceosome"/>
    <property type="evidence" value="ECO:0007669"/>
    <property type="project" value="TreeGrafter"/>
</dbReference>
<dbReference type="eggNOG" id="KOG1902">
    <property type="taxonomic scope" value="Eukaryota"/>
</dbReference>
<feature type="compositionally biased region" description="Low complexity" evidence="1">
    <location>
        <begin position="182"/>
        <end position="198"/>
    </location>
</feature>
<dbReference type="InterPro" id="IPR007275">
    <property type="entry name" value="YTH_domain"/>
</dbReference>
<organism evidence="3 4">
    <name type="scientific">Hypocrea atroviridis (strain ATCC 20476 / IMI 206040)</name>
    <name type="common">Trichoderma atroviride</name>
    <dbReference type="NCBI Taxonomy" id="452589"/>
    <lineage>
        <taxon>Eukaryota</taxon>
        <taxon>Fungi</taxon>
        <taxon>Dikarya</taxon>
        <taxon>Ascomycota</taxon>
        <taxon>Pezizomycotina</taxon>
        <taxon>Sordariomycetes</taxon>
        <taxon>Hypocreomycetidae</taxon>
        <taxon>Hypocreales</taxon>
        <taxon>Hypocreaceae</taxon>
        <taxon>Trichoderma</taxon>
    </lineage>
</organism>
<evidence type="ECO:0000313" key="3">
    <source>
        <dbReference type="EMBL" id="EHK40540.1"/>
    </source>
</evidence>